<dbReference type="SUPFAM" id="SSF57701">
    <property type="entry name" value="Zn2/Cys6 DNA-binding domain"/>
    <property type="match status" value="1"/>
</dbReference>
<feature type="region of interest" description="Disordered" evidence="4">
    <location>
        <begin position="394"/>
        <end position="413"/>
    </location>
</feature>
<dbReference type="Gene3D" id="4.10.240.10">
    <property type="entry name" value="Zn(2)-C6 fungal-type DNA-binding domain"/>
    <property type="match status" value="1"/>
</dbReference>
<evidence type="ECO:0000256" key="1">
    <source>
        <dbReference type="ARBA" id="ARBA00004123"/>
    </source>
</evidence>
<proteinExistence type="predicted"/>
<feature type="domain" description="Zn(2)-C6 fungal-type" evidence="5">
    <location>
        <begin position="48"/>
        <end position="77"/>
    </location>
</feature>
<sequence length="728" mass="80639">MSSLGEATASTLAAAGPSQSPAASPPLPEARPRLDPDASRRRDKRQLSCTLCRRRKLRCDRRQPCSNCSSRGLACTYTENPIAAPSLVQQAAIHDRIVQLELLSAEEPTLPMDVHSECGSMRVDRSELSYVGGDHWAAILDGIADLKEHFEREEGFQLVQDNHDTVACADTDNLPRPRPSHTLLLYGCPPPASHSEILAALPPKSASDRYVSRYFNRLDLVHSIVHGPTFLREYEMFWANPSSVPIMWVGLLFSMICLALRASDASDTAHGDPEHRSLQIDLYREKTVQCLAMGEYTKGGPYTLETLVHYVYIELSLRGDADKDVWFLFALEINLAMRMGYHRDPSHFPAISHLQGEMRRRLWATVLQGDILVSAQMGMPRMISDWKCDTAEPRNLSDTDLDEDTAELPPPRPETELTPALGIIARRRMLLALGAVSDITATIQLCSYAEVMKIDGVLHDAAGSIPPLLKPKAMASSVTDSPDVIIARLFIENLLYMGQLKLHRRFLHAESTAPDKDVFAYSRTTCLTASLGALEIQDVLDVETCPGGQLHMMRWRVSSIMNHAFLTATMVLCSMLHRGQTLLRKDEIVKALRRTRSIWMRATSGSREAKRAAETVSFVLARAGDGHDAGENPPVDISNLGNDHVPNHLLYNDGGSLADVDAPRQGEWRQDNTTLEPTAFNADSFVIPGVPLTLMPRDFQGQTAGLDICLGEPDIAMALDEWIRINTD</sequence>
<dbReference type="GO" id="GO:0000981">
    <property type="term" value="F:DNA-binding transcription factor activity, RNA polymerase II-specific"/>
    <property type="evidence" value="ECO:0007669"/>
    <property type="project" value="InterPro"/>
</dbReference>
<dbReference type="InterPro" id="IPR050613">
    <property type="entry name" value="Sec_Metabolite_Reg"/>
</dbReference>
<dbReference type="GO" id="GO:0003677">
    <property type="term" value="F:DNA binding"/>
    <property type="evidence" value="ECO:0007669"/>
    <property type="project" value="InterPro"/>
</dbReference>
<dbReference type="PANTHER" id="PTHR31001:SF74">
    <property type="entry name" value="ZN(II)2CYS6 TRANSCRIPTION FACTOR (EUROFUNG)"/>
    <property type="match status" value="1"/>
</dbReference>
<name>A0AAN6PA05_9PEZI</name>
<dbReference type="PANTHER" id="PTHR31001">
    <property type="entry name" value="UNCHARACTERIZED TRANSCRIPTIONAL REGULATORY PROTEIN"/>
    <property type="match status" value="1"/>
</dbReference>
<dbReference type="GO" id="GO:0008270">
    <property type="term" value="F:zinc ion binding"/>
    <property type="evidence" value="ECO:0007669"/>
    <property type="project" value="InterPro"/>
</dbReference>
<keyword evidence="7" id="KW-1185">Reference proteome</keyword>
<dbReference type="InterPro" id="IPR001138">
    <property type="entry name" value="Zn2Cys6_DnaBD"/>
</dbReference>
<feature type="region of interest" description="Disordered" evidence="4">
    <location>
        <begin position="1"/>
        <end position="42"/>
    </location>
</feature>
<protein>
    <recommendedName>
        <fullName evidence="5">Zn(2)-C6 fungal-type domain-containing protein</fullName>
    </recommendedName>
</protein>
<keyword evidence="3" id="KW-0539">Nucleus</keyword>
<dbReference type="InterPro" id="IPR036864">
    <property type="entry name" value="Zn2-C6_fun-type_DNA-bd_sf"/>
</dbReference>
<dbReference type="InterPro" id="IPR007219">
    <property type="entry name" value="XnlR_reg_dom"/>
</dbReference>
<dbReference type="Pfam" id="PF04082">
    <property type="entry name" value="Fungal_trans"/>
    <property type="match status" value="1"/>
</dbReference>
<reference evidence="7" key="1">
    <citation type="journal article" date="2023" name="Mol. Phylogenet. Evol.">
        <title>Genome-scale phylogeny and comparative genomics of the fungal order Sordariales.</title>
        <authorList>
            <person name="Hensen N."/>
            <person name="Bonometti L."/>
            <person name="Westerberg I."/>
            <person name="Brannstrom I.O."/>
            <person name="Guillou S."/>
            <person name="Cros-Aarteil S."/>
            <person name="Calhoun S."/>
            <person name="Haridas S."/>
            <person name="Kuo A."/>
            <person name="Mondo S."/>
            <person name="Pangilinan J."/>
            <person name="Riley R."/>
            <person name="LaButti K."/>
            <person name="Andreopoulos B."/>
            <person name="Lipzen A."/>
            <person name="Chen C."/>
            <person name="Yan M."/>
            <person name="Daum C."/>
            <person name="Ng V."/>
            <person name="Clum A."/>
            <person name="Steindorff A."/>
            <person name="Ohm R.A."/>
            <person name="Martin F."/>
            <person name="Silar P."/>
            <person name="Natvig D.O."/>
            <person name="Lalanne C."/>
            <person name="Gautier V."/>
            <person name="Ament-Velasquez S.L."/>
            <person name="Kruys A."/>
            <person name="Hutchinson M.I."/>
            <person name="Powell A.J."/>
            <person name="Barry K."/>
            <person name="Miller A.N."/>
            <person name="Grigoriev I.V."/>
            <person name="Debuchy R."/>
            <person name="Gladieux P."/>
            <person name="Hiltunen Thoren M."/>
            <person name="Johannesson H."/>
        </authorList>
    </citation>
    <scope>NUCLEOTIDE SEQUENCE [LARGE SCALE GENOMIC DNA]</scope>
    <source>
        <strain evidence="7">CBS 284.82</strain>
    </source>
</reference>
<dbReference type="EMBL" id="MU854523">
    <property type="protein sequence ID" value="KAK4033545.1"/>
    <property type="molecule type" value="Genomic_DNA"/>
</dbReference>
<evidence type="ECO:0000313" key="7">
    <source>
        <dbReference type="Proteomes" id="UP001303115"/>
    </source>
</evidence>
<dbReference type="PROSITE" id="PS00463">
    <property type="entry name" value="ZN2_CY6_FUNGAL_1"/>
    <property type="match status" value="1"/>
</dbReference>
<dbReference type="Proteomes" id="UP001303115">
    <property type="component" value="Unassembled WGS sequence"/>
</dbReference>
<keyword evidence="2" id="KW-0479">Metal-binding</keyword>
<feature type="compositionally biased region" description="Low complexity" evidence="4">
    <location>
        <begin position="13"/>
        <end position="22"/>
    </location>
</feature>
<organism evidence="6 7">
    <name type="scientific">Parachaetomium inaequale</name>
    <dbReference type="NCBI Taxonomy" id="2588326"/>
    <lineage>
        <taxon>Eukaryota</taxon>
        <taxon>Fungi</taxon>
        <taxon>Dikarya</taxon>
        <taxon>Ascomycota</taxon>
        <taxon>Pezizomycotina</taxon>
        <taxon>Sordariomycetes</taxon>
        <taxon>Sordariomycetidae</taxon>
        <taxon>Sordariales</taxon>
        <taxon>Chaetomiaceae</taxon>
        <taxon>Parachaetomium</taxon>
    </lineage>
</organism>
<dbReference type="SMART" id="SM00066">
    <property type="entry name" value="GAL4"/>
    <property type="match status" value="1"/>
</dbReference>
<evidence type="ECO:0000256" key="2">
    <source>
        <dbReference type="ARBA" id="ARBA00022723"/>
    </source>
</evidence>
<dbReference type="AlphaFoldDB" id="A0AAN6PA05"/>
<comment type="subcellular location">
    <subcellularLocation>
        <location evidence="1">Nucleus</location>
    </subcellularLocation>
</comment>
<dbReference type="GO" id="GO:0005634">
    <property type="term" value="C:nucleus"/>
    <property type="evidence" value="ECO:0007669"/>
    <property type="project" value="UniProtKB-SubCell"/>
</dbReference>
<feature type="compositionally biased region" description="Polar residues" evidence="4">
    <location>
        <begin position="1"/>
        <end position="11"/>
    </location>
</feature>
<dbReference type="PROSITE" id="PS50048">
    <property type="entry name" value="ZN2_CY6_FUNGAL_2"/>
    <property type="match status" value="1"/>
</dbReference>
<comment type="caution">
    <text evidence="6">The sequence shown here is derived from an EMBL/GenBank/DDBJ whole genome shotgun (WGS) entry which is preliminary data.</text>
</comment>
<dbReference type="Pfam" id="PF00172">
    <property type="entry name" value="Zn_clus"/>
    <property type="match status" value="1"/>
</dbReference>
<evidence type="ECO:0000256" key="4">
    <source>
        <dbReference type="SAM" id="MobiDB-lite"/>
    </source>
</evidence>
<evidence type="ECO:0000256" key="3">
    <source>
        <dbReference type="ARBA" id="ARBA00023242"/>
    </source>
</evidence>
<gene>
    <name evidence="6" type="ORF">C8A01DRAFT_49891</name>
</gene>
<dbReference type="CDD" id="cd12148">
    <property type="entry name" value="fungal_TF_MHR"/>
    <property type="match status" value="1"/>
</dbReference>
<evidence type="ECO:0000259" key="5">
    <source>
        <dbReference type="PROSITE" id="PS50048"/>
    </source>
</evidence>
<feature type="compositionally biased region" description="Basic and acidic residues" evidence="4">
    <location>
        <begin position="30"/>
        <end position="40"/>
    </location>
</feature>
<accession>A0AAN6PA05</accession>
<evidence type="ECO:0000313" key="6">
    <source>
        <dbReference type="EMBL" id="KAK4033545.1"/>
    </source>
</evidence>
<dbReference type="SMART" id="SM00906">
    <property type="entry name" value="Fungal_trans"/>
    <property type="match status" value="1"/>
</dbReference>
<dbReference type="GO" id="GO:0006351">
    <property type="term" value="P:DNA-templated transcription"/>
    <property type="evidence" value="ECO:0007669"/>
    <property type="project" value="InterPro"/>
</dbReference>